<dbReference type="Gene3D" id="2.60.40.1970">
    <property type="entry name" value="YEATS domain"/>
    <property type="match status" value="1"/>
</dbReference>
<comment type="caution">
    <text evidence="8">The sequence shown here is derived from an EMBL/GenBank/DDBJ whole genome shotgun (WGS) entry which is preliminary data.</text>
</comment>
<evidence type="ECO:0000256" key="6">
    <source>
        <dbReference type="SAM" id="MobiDB-lite"/>
    </source>
</evidence>
<evidence type="ECO:0000259" key="7">
    <source>
        <dbReference type="PROSITE" id="PS51037"/>
    </source>
</evidence>
<proteinExistence type="predicted"/>
<keyword evidence="5" id="KW-0175">Coiled coil</keyword>
<dbReference type="OrthoDB" id="16041at2759"/>
<dbReference type="AlphaFoldDB" id="A0A8J8T076"/>
<dbReference type="GO" id="GO:0005634">
    <property type="term" value="C:nucleus"/>
    <property type="evidence" value="ECO:0007669"/>
    <property type="project" value="UniProtKB-SubCell"/>
</dbReference>
<evidence type="ECO:0000256" key="1">
    <source>
        <dbReference type="ARBA" id="ARBA00023015"/>
    </source>
</evidence>
<keyword evidence="1" id="KW-0805">Transcription regulation</keyword>
<protein>
    <recommendedName>
        <fullName evidence="7">YEATS domain-containing protein</fullName>
    </recommendedName>
</protein>
<sequence length="280" mass="32689">MSSMIRPQGHSNRRLKGITKHVPIIVGSIALWQGKKADEQHTHKWSCYVRGLNNDEDISYYIKKVEFTLHPSFVEPIKTVEKFPFEIHQTGWGEFDIGVKIIFIDPAEKPVEMTHYLKLHPDQNPQQNSTKKPVVSERYDEIVFQEPTEYFAYILDKGASNAQKMLEGEEHKEIPHHIDTHGGDQPMDQTSEAPALNPTSLAQTSTTGVEDKNKPIDRRQFADYLFKLPQDQQDVEKLKECLEYMRYQVQKKREELIKMEREMTQQKSQVKNMDTENFQE</sequence>
<dbReference type="PANTHER" id="PTHR47573:SF1">
    <property type="entry name" value="PROTEIN AF-9 HOMOLOG"/>
    <property type="match status" value="1"/>
</dbReference>
<feature type="compositionally biased region" description="Polar residues" evidence="6">
    <location>
        <begin position="187"/>
        <end position="208"/>
    </location>
</feature>
<accession>A0A8J8T076</accession>
<dbReference type="Pfam" id="PF03366">
    <property type="entry name" value="YEATS"/>
    <property type="match status" value="1"/>
</dbReference>
<evidence type="ECO:0000313" key="8">
    <source>
        <dbReference type="EMBL" id="TNV76746.1"/>
    </source>
</evidence>
<dbReference type="CDD" id="cd16910">
    <property type="entry name" value="YEATS_TFIID14_like"/>
    <property type="match status" value="1"/>
</dbReference>
<dbReference type="InterPro" id="IPR055129">
    <property type="entry name" value="YEATS_dom"/>
</dbReference>
<dbReference type="PANTHER" id="PTHR47573">
    <property type="entry name" value="PROTEIN AF-9 HOMOLOG"/>
    <property type="match status" value="1"/>
</dbReference>
<dbReference type="PROSITE" id="PS51037">
    <property type="entry name" value="YEATS"/>
    <property type="match status" value="1"/>
</dbReference>
<name>A0A8J8T076_HALGN</name>
<dbReference type="InterPro" id="IPR005033">
    <property type="entry name" value="YEATS"/>
</dbReference>
<feature type="region of interest" description="Disordered" evidence="6">
    <location>
        <begin position="180"/>
        <end position="215"/>
    </location>
</feature>
<feature type="coiled-coil region" evidence="5">
    <location>
        <begin position="242"/>
        <end position="276"/>
    </location>
</feature>
<evidence type="ECO:0000256" key="3">
    <source>
        <dbReference type="ARBA" id="ARBA00023242"/>
    </source>
</evidence>
<evidence type="ECO:0000313" key="9">
    <source>
        <dbReference type="Proteomes" id="UP000785679"/>
    </source>
</evidence>
<evidence type="ECO:0000256" key="5">
    <source>
        <dbReference type="SAM" id="Coils"/>
    </source>
</evidence>
<reference evidence="8" key="1">
    <citation type="submission" date="2019-06" db="EMBL/GenBank/DDBJ databases">
        <authorList>
            <person name="Zheng W."/>
        </authorList>
    </citation>
    <scope>NUCLEOTIDE SEQUENCE</scope>
    <source>
        <strain evidence="8">QDHG01</strain>
    </source>
</reference>
<feature type="domain" description="YEATS" evidence="7">
    <location>
        <begin position="14"/>
        <end position="158"/>
    </location>
</feature>
<comment type="subcellular location">
    <subcellularLocation>
        <location evidence="4">Nucleus</location>
    </subcellularLocation>
</comment>
<dbReference type="Proteomes" id="UP000785679">
    <property type="component" value="Unassembled WGS sequence"/>
</dbReference>
<dbReference type="EMBL" id="RRYP01013028">
    <property type="protein sequence ID" value="TNV76746.1"/>
    <property type="molecule type" value="Genomic_DNA"/>
</dbReference>
<dbReference type="GO" id="GO:0006355">
    <property type="term" value="P:regulation of DNA-templated transcription"/>
    <property type="evidence" value="ECO:0007669"/>
    <property type="project" value="InterPro"/>
</dbReference>
<organism evidence="8 9">
    <name type="scientific">Halteria grandinella</name>
    <dbReference type="NCBI Taxonomy" id="5974"/>
    <lineage>
        <taxon>Eukaryota</taxon>
        <taxon>Sar</taxon>
        <taxon>Alveolata</taxon>
        <taxon>Ciliophora</taxon>
        <taxon>Intramacronucleata</taxon>
        <taxon>Spirotrichea</taxon>
        <taxon>Stichotrichia</taxon>
        <taxon>Sporadotrichida</taxon>
        <taxon>Halteriidae</taxon>
        <taxon>Halteria</taxon>
    </lineage>
</organism>
<keyword evidence="2" id="KW-0804">Transcription</keyword>
<evidence type="ECO:0000256" key="4">
    <source>
        <dbReference type="PROSITE-ProRule" id="PRU00376"/>
    </source>
</evidence>
<evidence type="ECO:0000256" key="2">
    <source>
        <dbReference type="ARBA" id="ARBA00023163"/>
    </source>
</evidence>
<gene>
    <name evidence="8" type="ORF">FGO68_gene14006</name>
</gene>
<keyword evidence="9" id="KW-1185">Reference proteome</keyword>
<dbReference type="InterPro" id="IPR038704">
    <property type="entry name" value="YEAST_sf"/>
</dbReference>
<keyword evidence="3 4" id="KW-0539">Nucleus</keyword>